<sequence>MTQPTLAAIPVLQTERLTLRGPAAQDHDLLSAFYGSERSHFVGGPLDREKTWRQLATEIGHWTLRGYGRWMADLTETGETVGMVGLWNPDGWPEAEIGWDLMNGHEGRGYATEAALAARAFAYDVLGWTTAISLVAPENHGSARVAERLGAQRDGAFQHARFGPLHVYRHPGPEALTDGGPEAYA</sequence>
<dbReference type="Gene3D" id="3.40.630.30">
    <property type="match status" value="1"/>
</dbReference>
<name>A0A418SDG5_9RHOB</name>
<dbReference type="InterPro" id="IPR016181">
    <property type="entry name" value="Acyl_CoA_acyltransferase"/>
</dbReference>
<dbReference type="Pfam" id="PF13302">
    <property type="entry name" value="Acetyltransf_3"/>
    <property type="match status" value="1"/>
</dbReference>
<dbReference type="PANTHER" id="PTHR43792">
    <property type="entry name" value="GNAT FAMILY, PUTATIVE (AFU_ORTHOLOGUE AFUA_3G00765)-RELATED-RELATED"/>
    <property type="match status" value="1"/>
</dbReference>
<dbReference type="GO" id="GO:0016747">
    <property type="term" value="F:acyltransferase activity, transferring groups other than amino-acyl groups"/>
    <property type="evidence" value="ECO:0007669"/>
    <property type="project" value="InterPro"/>
</dbReference>
<keyword evidence="2" id="KW-1185">Reference proteome</keyword>
<dbReference type="KEGG" id="palw:PSAL_023040"/>
<dbReference type="PANTHER" id="PTHR43792:SF1">
    <property type="entry name" value="N-ACETYLTRANSFERASE DOMAIN-CONTAINING PROTEIN"/>
    <property type="match status" value="1"/>
</dbReference>
<keyword evidence="1" id="KW-0012">Acyltransferase</keyword>
<evidence type="ECO:0000313" key="1">
    <source>
        <dbReference type="EMBL" id="QPM91061.1"/>
    </source>
</evidence>
<organism evidence="1 2">
    <name type="scientific">Pseudooceanicola algae</name>
    <dbReference type="NCBI Taxonomy" id="1537215"/>
    <lineage>
        <taxon>Bacteria</taxon>
        <taxon>Pseudomonadati</taxon>
        <taxon>Pseudomonadota</taxon>
        <taxon>Alphaproteobacteria</taxon>
        <taxon>Rhodobacterales</taxon>
        <taxon>Paracoccaceae</taxon>
        <taxon>Pseudooceanicola</taxon>
    </lineage>
</organism>
<dbReference type="InterPro" id="IPR051531">
    <property type="entry name" value="N-acetyltransferase"/>
</dbReference>
<proteinExistence type="predicted"/>
<dbReference type="OrthoDB" id="6293260at2"/>
<evidence type="ECO:0000313" key="2">
    <source>
        <dbReference type="Proteomes" id="UP000283786"/>
    </source>
</evidence>
<dbReference type="AlphaFoldDB" id="A0A418SDG5"/>
<accession>A0A418SDG5</accession>
<reference evidence="1 2" key="1">
    <citation type="submission" date="2020-08" db="EMBL/GenBank/DDBJ databases">
        <title>Genome sequence of Rhodobacteraceae bacterium Lw-13e.</title>
        <authorList>
            <person name="Poehlein A."/>
            <person name="Wolter L."/>
            <person name="Daniel R."/>
            <person name="Brinkhoff T."/>
        </authorList>
    </citation>
    <scope>NUCLEOTIDE SEQUENCE [LARGE SCALE GENOMIC DNA]</scope>
    <source>
        <strain evidence="1 2">Lw-13e</strain>
    </source>
</reference>
<dbReference type="EMBL" id="CP060436">
    <property type="protein sequence ID" value="QPM91061.1"/>
    <property type="molecule type" value="Genomic_DNA"/>
</dbReference>
<keyword evidence="1" id="KW-0808">Transferase</keyword>
<dbReference type="PROSITE" id="PS51186">
    <property type="entry name" value="GNAT"/>
    <property type="match status" value="1"/>
</dbReference>
<gene>
    <name evidence="1" type="ORF">PSAL_023040</name>
</gene>
<dbReference type="SUPFAM" id="SSF55729">
    <property type="entry name" value="Acyl-CoA N-acyltransferases (Nat)"/>
    <property type="match status" value="1"/>
</dbReference>
<dbReference type="InterPro" id="IPR000182">
    <property type="entry name" value="GNAT_dom"/>
</dbReference>
<dbReference type="Proteomes" id="UP000283786">
    <property type="component" value="Chromosome"/>
</dbReference>
<dbReference type="EC" id="2.3.1.-" evidence="1"/>
<dbReference type="RefSeq" id="WP_119840281.1">
    <property type="nucleotide sequence ID" value="NZ_CP060436.1"/>
</dbReference>
<protein>
    <submittedName>
        <fullName evidence="1">Acetyltransferase</fullName>
        <ecNumber evidence="1">2.3.1.-</ecNumber>
    </submittedName>
</protein>